<comment type="similarity">
    <text evidence="1 2">Belongs to the OprB family.</text>
</comment>
<name>A0ABP9L8Z4_9GAMM</name>
<keyword evidence="5" id="KW-1185">Reference proteome</keyword>
<proteinExistence type="inferred from homology"/>
<dbReference type="EMBL" id="BAABKY010000002">
    <property type="protein sequence ID" value="GAA5073625.1"/>
    <property type="molecule type" value="Genomic_DNA"/>
</dbReference>
<feature type="signal peptide" evidence="2">
    <location>
        <begin position="1"/>
        <end position="25"/>
    </location>
</feature>
<evidence type="ECO:0000256" key="1">
    <source>
        <dbReference type="ARBA" id="ARBA00008769"/>
    </source>
</evidence>
<keyword evidence="2" id="KW-0732">Signal</keyword>
<dbReference type="InterPro" id="IPR038673">
    <property type="entry name" value="OprB_sf"/>
</dbReference>
<sequence length="432" mass="47851">MDTRTKPLLPMVLAAALSWTNSAAAQNVTDGRFDDRITGDWGGARTQLSQRGLDMSLAYINEWLHNTSGGERDATACADQFALAFDADLDTMLGWRGASFHVLVTNRNGPQLDARAGLGTLLETHEIYGRGHYTRLTRFYLQQALFDDRLVLKLGRSDVDFFPLSCEFINISFCGALPGYHSNGWYTWPIGQYFANATFRPTARTYVKVGANDVNPRNLEGDQSLRLRTPHDDNDGVLANLEAGWLPVLAGRLDGAYRVGAWRNSVDQPDLLLDTQRQPVPVTGGDPLMRTRSDGWYAMAQQALWTNGTGRSLTMFANLSKSDPDVDRVDQVASIGLWLHAPFARRPHDRLGFAVGQNRVSAQARESERLSNTATGTDGALPHKETPVEVNYQFAIARGLWLMPSVQHVRNPGGRDENNDALVWGLKLSAMF</sequence>
<feature type="chain" id="PRO_5045000812" evidence="2">
    <location>
        <begin position="26"/>
        <end position="432"/>
    </location>
</feature>
<evidence type="ECO:0000313" key="4">
    <source>
        <dbReference type="EMBL" id="GAA5073625.1"/>
    </source>
</evidence>
<accession>A0ABP9L8Z4</accession>
<protein>
    <submittedName>
        <fullName evidence="4">Carbohydrate porin</fullName>
    </submittedName>
</protein>
<feature type="region of interest" description="Disordered" evidence="3">
    <location>
        <begin position="362"/>
        <end position="384"/>
    </location>
</feature>
<dbReference type="Gene3D" id="2.40.160.180">
    <property type="entry name" value="Carbohydrate-selective porin OprB"/>
    <property type="match status" value="1"/>
</dbReference>
<organism evidence="4 5">
    <name type="scientific">Lysobacter panacisoli</name>
    <dbReference type="NCBI Taxonomy" id="1255263"/>
    <lineage>
        <taxon>Bacteria</taxon>
        <taxon>Pseudomonadati</taxon>
        <taxon>Pseudomonadota</taxon>
        <taxon>Gammaproteobacteria</taxon>
        <taxon>Lysobacterales</taxon>
        <taxon>Lysobacteraceae</taxon>
        <taxon>Lysobacter</taxon>
    </lineage>
</organism>
<evidence type="ECO:0000256" key="2">
    <source>
        <dbReference type="RuleBase" id="RU363072"/>
    </source>
</evidence>
<dbReference type="InterPro" id="IPR007049">
    <property type="entry name" value="Carb-sel_porin_OprB"/>
</dbReference>
<evidence type="ECO:0000256" key="3">
    <source>
        <dbReference type="SAM" id="MobiDB-lite"/>
    </source>
</evidence>
<gene>
    <name evidence="4" type="ORF">GCM10025759_15010</name>
</gene>
<dbReference type="Pfam" id="PF04966">
    <property type="entry name" value="OprB"/>
    <property type="match status" value="1"/>
</dbReference>
<dbReference type="InterPro" id="IPR052932">
    <property type="entry name" value="OprB_Porin"/>
</dbReference>
<dbReference type="PANTHER" id="PTHR37944">
    <property type="entry name" value="PORIN B"/>
    <property type="match status" value="1"/>
</dbReference>
<reference evidence="5" key="1">
    <citation type="journal article" date="2019" name="Int. J. Syst. Evol. Microbiol.">
        <title>The Global Catalogue of Microorganisms (GCM) 10K type strain sequencing project: providing services to taxonomists for standard genome sequencing and annotation.</title>
        <authorList>
            <consortium name="The Broad Institute Genomics Platform"/>
            <consortium name="The Broad Institute Genome Sequencing Center for Infectious Disease"/>
            <person name="Wu L."/>
            <person name="Ma J."/>
        </authorList>
    </citation>
    <scope>NUCLEOTIDE SEQUENCE [LARGE SCALE GENOMIC DNA]</scope>
    <source>
        <strain evidence="5">JCM 19212</strain>
    </source>
</reference>
<evidence type="ECO:0000313" key="5">
    <source>
        <dbReference type="Proteomes" id="UP001501083"/>
    </source>
</evidence>
<dbReference type="PANTHER" id="PTHR37944:SF1">
    <property type="entry name" value="PORIN B"/>
    <property type="match status" value="1"/>
</dbReference>
<comment type="caution">
    <text evidence="4">The sequence shown here is derived from an EMBL/GenBank/DDBJ whole genome shotgun (WGS) entry which is preliminary data.</text>
</comment>
<dbReference type="Proteomes" id="UP001501083">
    <property type="component" value="Unassembled WGS sequence"/>
</dbReference>